<organism evidence="1 2">
    <name type="scientific">Algoriphagus taiwanensis</name>
    <dbReference type="NCBI Taxonomy" id="1445656"/>
    <lineage>
        <taxon>Bacteria</taxon>
        <taxon>Pseudomonadati</taxon>
        <taxon>Bacteroidota</taxon>
        <taxon>Cytophagia</taxon>
        <taxon>Cytophagales</taxon>
        <taxon>Cyclobacteriaceae</taxon>
        <taxon>Algoriphagus</taxon>
    </lineage>
</organism>
<keyword evidence="2" id="KW-1185">Reference proteome</keyword>
<dbReference type="Pfam" id="PF13970">
    <property type="entry name" value="DUF4221"/>
    <property type="match status" value="1"/>
</dbReference>
<evidence type="ECO:0000313" key="2">
    <source>
        <dbReference type="Proteomes" id="UP001307705"/>
    </source>
</evidence>
<dbReference type="EMBL" id="BTPE01000022">
    <property type="protein sequence ID" value="GMQ35593.1"/>
    <property type="molecule type" value="Genomic_DNA"/>
</dbReference>
<dbReference type="Proteomes" id="UP001307705">
    <property type="component" value="Unassembled WGS sequence"/>
</dbReference>
<dbReference type="InterPro" id="IPR025316">
    <property type="entry name" value="DUF4221"/>
</dbReference>
<comment type="caution">
    <text evidence="1">The sequence shown here is derived from an EMBL/GenBank/DDBJ whole genome shotgun (WGS) entry which is preliminary data.</text>
</comment>
<accession>A0ABQ6Q5Y8</accession>
<reference evidence="1 2" key="1">
    <citation type="submission" date="2023-08" db="EMBL/GenBank/DDBJ databases">
        <title>Draft genome sequence of Algoriphagus taiwanensis.</title>
        <authorList>
            <person name="Takatani N."/>
            <person name="Hosokawa M."/>
            <person name="Sawabe T."/>
        </authorList>
    </citation>
    <scope>NUCLEOTIDE SEQUENCE [LARGE SCALE GENOMIC DNA]</scope>
    <source>
        <strain evidence="1 2">JCM 19755</strain>
    </source>
</reference>
<name>A0ABQ6Q5Y8_9BACT</name>
<proteinExistence type="predicted"/>
<protein>
    <recommendedName>
        <fullName evidence="3">6-bladed beta-propeller protein</fullName>
    </recommendedName>
</protein>
<evidence type="ECO:0000313" key="1">
    <source>
        <dbReference type="EMBL" id="GMQ35593.1"/>
    </source>
</evidence>
<gene>
    <name evidence="1" type="ORF">Ataiwa_38660</name>
</gene>
<dbReference type="RefSeq" id="WP_338230446.1">
    <property type="nucleotide sequence ID" value="NZ_BTPE01000022.1"/>
</dbReference>
<dbReference type="PROSITE" id="PS51257">
    <property type="entry name" value="PROKAR_LIPOPROTEIN"/>
    <property type="match status" value="1"/>
</dbReference>
<sequence>MKYLIYFYFLLLFFGCTSSEKSNEIQFLELKDLVVDTLYLEKDTLTKNLGINFTHFQTDSGEVLLTFNQYRLLTYSFPEGKLLNSVKFEKEGPDGIGEFIPGYFIDRDKIYFLSQDQKVLECDWKGTVLRRIPLPETPSERLGSNYTALPFNPLFKSEKGLFIADVPFVLFDDHLRYENWILDFSLADSSFNHISFRYPTSARQFLQDPELGQYFHMFDTIEKSHWISFAISDTVLKIKENQINMFPLAPFEQLEFLRGTTSQRGEWTAFNPNFESSKYTAIQKDYQTGLIFRHIRINDGNLEQNIKSKHAFVVMDSRGEKLAEIRFSDLEFSPYSFQTPDGLYFPLGTLFIEDNIPFVKIDFSKINP</sequence>
<evidence type="ECO:0008006" key="3">
    <source>
        <dbReference type="Google" id="ProtNLM"/>
    </source>
</evidence>